<dbReference type="PANTHER" id="PTHR42828">
    <property type="entry name" value="DHBP SYNTHASE RIBB-LIKE ALPHA/BETA DOMAIN-CONTAINING PROTEIN"/>
    <property type="match status" value="1"/>
</dbReference>
<dbReference type="InterPro" id="IPR052532">
    <property type="entry name" value="SUA5_domain"/>
</dbReference>
<protein>
    <submittedName>
        <fullName evidence="2">Translation factor SUA5</fullName>
    </submittedName>
</protein>
<evidence type="ECO:0000313" key="2">
    <source>
        <dbReference type="EMBL" id="RZU98835.1"/>
    </source>
</evidence>
<proteinExistence type="predicted"/>
<organism evidence="2 3">
    <name type="scientific">Spiribacter vilamensis</name>
    <dbReference type="NCBI Taxonomy" id="531306"/>
    <lineage>
        <taxon>Bacteria</taxon>
        <taxon>Pseudomonadati</taxon>
        <taxon>Pseudomonadota</taxon>
        <taxon>Gammaproteobacteria</taxon>
        <taxon>Chromatiales</taxon>
        <taxon>Ectothiorhodospiraceae</taxon>
        <taxon>Spiribacter</taxon>
    </lineage>
</organism>
<dbReference type="PROSITE" id="PS51163">
    <property type="entry name" value="YRDC"/>
    <property type="match status" value="1"/>
</dbReference>
<dbReference type="Proteomes" id="UP000292298">
    <property type="component" value="Unassembled WGS sequence"/>
</dbReference>
<dbReference type="Gene3D" id="3.90.870.10">
    <property type="entry name" value="DHBP synthase"/>
    <property type="match status" value="1"/>
</dbReference>
<evidence type="ECO:0000259" key="1">
    <source>
        <dbReference type="PROSITE" id="PS51163"/>
    </source>
</evidence>
<name>A0A4V2GJ84_9GAMM</name>
<comment type="caution">
    <text evidence="2">The sequence shown here is derived from an EMBL/GenBank/DDBJ whole genome shotgun (WGS) entry which is preliminary data.</text>
</comment>
<dbReference type="RefSeq" id="WP_130503117.1">
    <property type="nucleotide sequence ID" value="NZ_SHLI01000001.1"/>
</dbReference>
<dbReference type="Pfam" id="PF01300">
    <property type="entry name" value="Sua5_yciO_yrdC"/>
    <property type="match status" value="1"/>
</dbReference>
<dbReference type="InterPro" id="IPR006070">
    <property type="entry name" value="Sua5-like_dom"/>
</dbReference>
<feature type="domain" description="YrdC-like" evidence="1">
    <location>
        <begin position="14"/>
        <end position="200"/>
    </location>
</feature>
<evidence type="ECO:0000313" key="3">
    <source>
        <dbReference type="Proteomes" id="UP000292298"/>
    </source>
</evidence>
<gene>
    <name evidence="2" type="ORF">EV698_1097</name>
</gene>
<dbReference type="OrthoDB" id="9781656at2"/>
<dbReference type="PANTHER" id="PTHR42828:SF3">
    <property type="entry name" value="THREONYLCARBAMOYL-AMP SYNTHASE"/>
    <property type="match status" value="1"/>
</dbReference>
<sequence length="207" mass="22846">MSQYFEIHPHTPQPRLVHRAVEIIRQGGVVIYPTGTTYALGCAMGEKSAIDRIRQLRGLEERHHFTLACRDLSDIGSYTRLDNNAFRLLKAHVPGPYTFVLRATAEVPRRVQHTRRKTIGIRVPDHPVAQALLEALGEPLTTTTLLLPGETVPMTDPVDMRERLGKQVDAVIDGGPGGLEPSTVVDLSGEHPEVIRRGAGDAHVFET</sequence>
<dbReference type="GO" id="GO:0003725">
    <property type="term" value="F:double-stranded RNA binding"/>
    <property type="evidence" value="ECO:0007669"/>
    <property type="project" value="InterPro"/>
</dbReference>
<dbReference type="AlphaFoldDB" id="A0A4V2GJ84"/>
<dbReference type="SUPFAM" id="SSF55821">
    <property type="entry name" value="YrdC/RibB"/>
    <property type="match status" value="1"/>
</dbReference>
<dbReference type="EMBL" id="SHLI01000001">
    <property type="protein sequence ID" value="RZU98835.1"/>
    <property type="molecule type" value="Genomic_DNA"/>
</dbReference>
<accession>A0A4V2GJ84</accession>
<dbReference type="NCBIfam" id="TIGR00057">
    <property type="entry name" value="L-threonylcarbamoyladenylate synthase"/>
    <property type="match status" value="1"/>
</dbReference>
<reference evidence="2 3" key="1">
    <citation type="submission" date="2019-02" db="EMBL/GenBank/DDBJ databases">
        <title>Genomic Encyclopedia of Type Strains, Phase IV (KMG-IV): sequencing the most valuable type-strain genomes for metagenomic binning, comparative biology and taxonomic classification.</title>
        <authorList>
            <person name="Goeker M."/>
        </authorList>
    </citation>
    <scope>NUCLEOTIDE SEQUENCE [LARGE SCALE GENOMIC DNA]</scope>
    <source>
        <strain evidence="2 3">DSM 21056</strain>
    </source>
</reference>
<keyword evidence="3" id="KW-1185">Reference proteome</keyword>
<dbReference type="InterPro" id="IPR017945">
    <property type="entry name" value="DHBP_synth_RibB-like_a/b_dom"/>
</dbReference>